<keyword evidence="2" id="KW-1185">Reference proteome</keyword>
<sequence>DVVIRSSDGQLHGTHSKNLEMYSGGFPPASLADPNQINTIELTETSEIVTLMLKYVHNQRQPDSEKIKFRVMKDLAEAVEKYQIYSAMEVCKLHMKNSASLYPLDVLAWATRHDYMGIADLAAPRTLGLALKKVGHALGPAIGSWVSLFVIKRLVRLMKG</sequence>
<name>A0ACD3AQ99_9AGAR</name>
<evidence type="ECO:0000313" key="2">
    <source>
        <dbReference type="Proteomes" id="UP000308600"/>
    </source>
</evidence>
<evidence type="ECO:0000313" key="1">
    <source>
        <dbReference type="EMBL" id="TFK67444.1"/>
    </source>
</evidence>
<proteinExistence type="predicted"/>
<organism evidence="1 2">
    <name type="scientific">Pluteus cervinus</name>
    <dbReference type="NCBI Taxonomy" id="181527"/>
    <lineage>
        <taxon>Eukaryota</taxon>
        <taxon>Fungi</taxon>
        <taxon>Dikarya</taxon>
        <taxon>Basidiomycota</taxon>
        <taxon>Agaricomycotina</taxon>
        <taxon>Agaricomycetes</taxon>
        <taxon>Agaricomycetidae</taxon>
        <taxon>Agaricales</taxon>
        <taxon>Pluteineae</taxon>
        <taxon>Pluteaceae</taxon>
        <taxon>Pluteus</taxon>
    </lineage>
</organism>
<gene>
    <name evidence="1" type="ORF">BDN72DRAFT_770637</name>
</gene>
<dbReference type="EMBL" id="ML208375">
    <property type="protein sequence ID" value="TFK67444.1"/>
    <property type="molecule type" value="Genomic_DNA"/>
</dbReference>
<dbReference type="Proteomes" id="UP000308600">
    <property type="component" value="Unassembled WGS sequence"/>
</dbReference>
<accession>A0ACD3AQ99</accession>
<reference evidence="1 2" key="1">
    <citation type="journal article" date="2019" name="Nat. Ecol. Evol.">
        <title>Megaphylogeny resolves global patterns of mushroom evolution.</title>
        <authorList>
            <person name="Varga T."/>
            <person name="Krizsan K."/>
            <person name="Foldi C."/>
            <person name="Dima B."/>
            <person name="Sanchez-Garcia M."/>
            <person name="Sanchez-Ramirez S."/>
            <person name="Szollosi G.J."/>
            <person name="Szarkandi J.G."/>
            <person name="Papp V."/>
            <person name="Albert L."/>
            <person name="Andreopoulos W."/>
            <person name="Angelini C."/>
            <person name="Antonin V."/>
            <person name="Barry K.W."/>
            <person name="Bougher N.L."/>
            <person name="Buchanan P."/>
            <person name="Buyck B."/>
            <person name="Bense V."/>
            <person name="Catcheside P."/>
            <person name="Chovatia M."/>
            <person name="Cooper J."/>
            <person name="Damon W."/>
            <person name="Desjardin D."/>
            <person name="Finy P."/>
            <person name="Geml J."/>
            <person name="Haridas S."/>
            <person name="Hughes K."/>
            <person name="Justo A."/>
            <person name="Karasinski D."/>
            <person name="Kautmanova I."/>
            <person name="Kiss B."/>
            <person name="Kocsube S."/>
            <person name="Kotiranta H."/>
            <person name="LaButti K.M."/>
            <person name="Lechner B.E."/>
            <person name="Liimatainen K."/>
            <person name="Lipzen A."/>
            <person name="Lukacs Z."/>
            <person name="Mihaltcheva S."/>
            <person name="Morgado L.N."/>
            <person name="Niskanen T."/>
            <person name="Noordeloos M.E."/>
            <person name="Ohm R.A."/>
            <person name="Ortiz-Santana B."/>
            <person name="Ovrebo C."/>
            <person name="Racz N."/>
            <person name="Riley R."/>
            <person name="Savchenko A."/>
            <person name="Shiryaev A."/>
            <person name="Soop K."/>
            <person name="Spirin V."/>
            <person name="Szebenyi C."/>
            <person name="Tomsovsky M."/>
            <person name="Tulloss R.E."/>
            <person name="Uehling J."/>
            <person name="Grigoriev I.V."/>
            <person name="Vagvolgyi C."/>
            <person name="Papp T."/>
            <person name="Martin F.M."/>
            <person name="Miettinen O."/>
            <person name="Hibbett D.S."/>
            <person name="Nagy L.G."/>
        </authorList>
    </citation>
    <scope>NUCLEOTIDE SEQUENCE [LARGE SCALE GENOMIC DNA]</scope>
    <source>
        <strain evidence="1 2">NL-1719</strain>
    </source>
</reference>
<feature type="non-terminal residue" evidence="1">
    <location>
        <position position="1"/>
    </location>
</feature>
<protein>
    <submittedName>
        <fullName evidence="1">Uncharacterized protein</fullName>
    </submittedName>
</protein>